<evidence type="ECO:0000259" key="1">
    <source>
        <dbReference type="Pfam" id="PF14451"/>
    </source>
</evidence>
<name>A0AAT9LAF2_9FIRM</name>
<dbReference type="InterPro" id="IPR016155">
    <property type="entry name" value="Mopterin_synth/thiamin_S_b"/>
</dbReference>
<reference evidence="2" key="1">
    <citation type="submission" date="2020-10" db="EMBL/GenBank/DDBJ databases">
        <authorList>
            <person name="Kadnikov V."/>
            <person name="Beletsky A.V."/>
            <person name="Mardanov A.V."/>
            <person name="Karnachuk O.V."/>
            <person name="Ravin N.V."/>
        </authorList>
    </citation>
    <scope>NUCLEOTIDE SEQUENCE</scope>
    <source>
        <strain evidence="2">Bu02</strain>
    </source>
</reference>
<proteinExistence type="predicted"/>
<feature type="domain" description="Ubiquitin Mut7-C" evidence="1">
    <location>
        <begin position="32"/>
        <end position="75"/>
    </location>
</feature>
<protein>
    <submittedName>
        <fullName evidence="2">MoaD/ThiS family protein</fullName>
    </submittedName>
</protein>
<dbReference type="AlphaFoldDB" id="A0AAT9LAF2"/>
<dbReference type="KEGG" id="fcz:IMF26_08260"/>
<dbReference type="SUPFAM" id="SSF54285">
    <property type="entry name" value="MoaD/ThiS"/>
    <property type="match status" value="1"/>
</dbReference>
<gene>
    <name evidence="2" type="ORF">IMF26_08260</name>
</gene>
<dbReference type="InterPro" id="IPR012675">
    <property type="entry name" value="Beta-grasp_dom_sf"/>
</dbReference>
<evidence type="ECO:0000313" key="2">
    <source>
        <dbReference type="EMBL" id="QUL98046.1"/>
    </source>
</evidence>
<organism evidence="2">
    <name type="scientific">Candidatus Fermentithermobacillus carboniphilus</name>
    <dbReference type="NCBI Taxonomy" id="3085328"/>
    <lineage>
        <taxon>Bacteria</taxon>
        <taxon>Bacillati</taxon>
        <taxon>Bacillota</taxon>
        <taxon>Candidatus Fermentithermobacillia</taxon>
        <taxon>Candidatus Fermentithermobacillales</taxon>
        <taxon>Candidatus Fermentithermobacillaceae</taxon>
        <taxon>Candidatus Fermentithermobacillus</taxon>
    </lineage>
</organism>
<reference evidence="2" key="2">
    <citation type="journal article" date="2023" name="Biology">
        <title>Prokaryotic Life Associated with Coal-Fire Gas Vents Revealed by Metagenomics.</title>
        <authorList>
            <person name="Kadnikov V.V."/>
            <person name="Mardanov A.V."/>
            <person name="Beletsky A.V."/>
            <person name="Karnachuk O.V."/>
            <person name="Ravin N.V."/>
        </authorList>
    </citation>
    <scope>NUCLEOTIDE SEQUENCE</scope>
    <source>
        <strain evidence="2">Bu02</strain>
    </source>
</reference>
<dbReference type="CDD" id="cd17040">
    <property type="entry name" value="Ubl_MoaD_like"/>
    <property type="match status" value="1"/>
</dbReference>
<dbReference type="Gene3D" id="3.10.20.30">
    <property type="match status" value="1"/>
</dbReference>
<dbReference type="Pfam" id="PF14451">
    <property type="entry name" value="Ub-Mut7C"/>
    <property type="match status" value="1"/>
</dbReference>
<dbReference type="EMBL" id="CP062796">
    <property type="protein sequence ID" value="QUL98046.1"/>
    <property type="molecule type" value="Genomic_DNA"/>
</dbReference>
<accession>A0AAT9LAF2</accession>
<sequence length="81" mass="8820">MKLKVKLFGDLIRYSPSGRDVFELEVPGFNGSDATVKELIRALGIPEGEVWIITVNGVQAQAERILTEGDEVMIFAPVMGG</sequence>
<dbReference type="InterPro" id="IPR027798">
    <property type="entry name" value="Ub_Mut7C"/>
</dbReference>